<dbReference type="EMBL" id="JBGFTU010000008">
    <property type="protein sequence ID" value="MEZ0164839.1"/>
    <property type="molecule type" value="Genomic_DNA"/>
</dbReference>
<evidence type="ECO:0000313" key="3">
    <source>
        <dbReference type="Proteomes" id="UP001565927"/>
    </source>
</evidence>
<accession>A0ABV4H194</accession>
<name>A0ABV4H194_9ACTN</name>
<feature type="region of interest" description="Disordered" evidence="1">
    <location>
        <begin position="1"/>
        <end position="26"/>
    </location>
</feature>
<evidence type="ECO:0000256" key="1">
    <source>
        <dbReference type="SAM" id="MobiDB-lite"/>
    </source>
</evidence>
<dbReference type="Proteomes" id="UP001565927">
    <property type="component" value="Unassembled WGS sequence"/>
</dbReference>
<reference evidence="2 3" key="1">
    <citation type="submission" date="2024-07" db="EMBL/GenBank/DDBJ databases">
        <authorList>
            <person name="Thanompreechachai J."/>
            <person name="Duangmal K."/>
        </authorList>
    </citation>
    <scope>NUCLEOTIDE SEQUENCE [LARGE SCALE GENOMIC DNA]</scope>
    <source>
        <strain evidence="2 3">LSe6-4</strain>
    </source>
</reference>
<comment type="caution">
    <text evidence="2">The sequence shown here is derived from an EMBL/GenBank/DDBJ whole genome shotgun (WGS) entry which is preliminary data.</text>
</comment>
<proteinExistence type="predicted"/>
<sequence length="206" mass="21046">MTHRFRAGASGPRAATTEEEQDTVGERQTVIRSLHDIGLAAWFGGSLFGAVGLNGASAAVGDPSDRTHVAAAGWARWAPVNAAALAVHSVGAVGLLTANRGRVVAQSGPRGNSAVKTVLTLAAMGVTAWSGLEGARLGKDSKAPANSGVDPNADTPQDVAASMKKLKVLQWTIPALTGTLLVLTAQQGEQQKASQVAKGLLPSKLR</sequence>
<evidence type="ECO:0000313" key="2">
    <source>
        <dbReference type="EMBL" id="MEZ0164839.1"/>
    </source>
</evidence>
<organism evidence="2 3">
    <name type="scientific">Kineococcus halophytocola</name>
    <dbReference type="NCBI Taxonomy" id="3234027"/>
    <lineage>
        <taxon>Bacteria</taxon>
        <taxon>Bacillati</taxon>
        <taxon>Actinomycetota</taxon>
        <taxon>Actinomycetes</taxon>
        <taxon>Kineosporiales</taxon>
        <taxon>Kineosporiaceae</taxon>
        <taxon>Kineococcus</taxon>
    </lineage>
</organism>
<keyword evidence="3" id="KW-1185">Reference proteome</keyword>
<gene>
    <name evidence="2" type="ORF">AB2L27_08680</name>
</gene>
<protein>
    <submittedName>
        <fullName evidence="2">Uncharacterized protein</fullName>
    </submittedName>
</protein>